<accession>A0ABV5FV61</accession>
<sequence>MSSFSMPAAGGCASPVAGAPILGELSDSASGCVSSDAASPSEPGIRWSPPTCSESWST</sequence>
<protein>
    <submittedName>
        <fullName evidence="2">Uncharacterized protein</fullName>
    </submittedName>
</protein>
<keyword evidence="3" id="KW-1185">Reference proteome</keyword>
<evidence type="ECO:0000256" key="1">
    <source>
        <dbReference type="SAM" id="MobiDB-lite"/>
    </source>
</evidence>
<gene>
    <name evidence="2" type="ORF">ACFFX0_04715</name>
</gene>
<dbReference type="Proteomes" id="UP001589575">
    <property type="component" value="Unassembled WGS sequence"/>
</dbReference>
<evidence type="ECO:0000313" key="3">
    <source>
        <dbReference type="Proteomes" id="UP001589575"/>
    </source>
</evidence>
<comment type="caution">
    <text evidence="2">The sequence shown here is derived from an EMBL/GenBank/DDBJ whole genome shotgun (WGS) entry which is preliminary data.</text>
</comment>
<dbReference type="EMBL" id="JBHMFI010000001">
    <property type="protein sequence ID" value="MFB9070525.1"/>
    <property type="molecule type" value="Genomic_DNA"/>
</dbReference>
<feature type="compositionally biased region" description="Polar residues" evidence="1">
    <location>
        <begin position="28"/>
        <end position="38"/>
    </location>
</feature>
<proteinExistence type="predicted"/>
<feature type="region of interest" description="Disordered" evidence="1">
    <location>
        <begin position="28"/>
        <end position="58"/>
    </location>
</feature>
<evidence type="ECO:0000313" key="2">
    <source>
        <dbReference type="EMBL" id="MFB9070525.1"/>
    </source>
</evidence>
<reference evidence="2 3" key="1">
    <citation type="submission" date="2024-09" db="EMBL/GenBank/DDBJ databases">
        <authorList>
            <person name="Sun Q."/>
            <person name="Mori K."/>
        </authorList>
    </citation>
    <scope>NUCLEOTIDE SEQUENCE [LARGE SCALE GENOMIC DNA]</scope>
    <source>
        <strain evidence="2 3">CCM 7609</strain>
    </source>
</reference>
<name>A0ABV5FV61_9MICC</name>
<organism evidence="2 3">
    <name type="scientific">Citricoccus parietis</name>
    <dbReference type="NCBI Taxonomy" id="592307"/>
    <lineage>
        <taxon>Bacteria</taxon>
        <taxon>Bacillati</taxon>
        <taxon>Actinomycetota</taxon>
        <taxon>Actinomycetes</taxon>
        <taxon>Micrococcales</taxon>
        <taxon>Micrococcaceae</taxon>
        <taxon>Citricoccus</taxon>
    </lineage>
</organism>